<accession>A0A5C6FZ53</accession>
<gene>
    <name evidence="1" type="ORF">V7x_31990</name>
</gene>
<comment type="caution">
    <text evidence="1">The sequence shown here is derived from an EMBL/GenBank/DDBJ whole genome shotgun (WGS) entry which is preliminary data.</text>
</comment>
<organism evidence="1 2">
    <name type="scientific">Crateriforma conspicua</name>
    <dbReference type="NCBI Taxonomy" id="2527996"/>
    <lineage>
        <taxon>Bacteria</taxon>
        <taxon>Pseudomonadati</taxon>
        <taxon>Planctomycetota</taxon>
        <taxon>Planctomycetia</taxon>
        <taxon>Planctomycetales</taxon>
        <taxon>Planctomycetaceae</taxon>
        <taxon>Crateriforma</taxon>
    </lineage>
</organism>
<dbReference type="AlphaFoldDB" id="A0A5C6FZ53"/>
<evidence type="ECO:0000313" key="2">
    <source>
        <dbReference type="Proteomes" id="UP000316476"/>
    </source>
</evidence>
<dbReference type="Proteomes" id="UP000316476">
    <property type="component" value="Unassembled WGS sequence"/>
</dbReference>
<dbReference type="EMBL" id="SJPZ01000001">
    <property type="protein sequence ID" value="TWU67624.1"/>
    <property type="molecule type" value="Genomic_DNA"/>
</dbReference>
<proteinExistence type="predicted"/>
<name>A0A5C6FZ53_9PLAN</name>
<sequence length="66" mass="7586">MLCGRNTVMLHRSDNGGCIATRFRSPVVYPTEPPLLIRRHENRYDPNRRAFDSAKLSSLGQRVARM</sequence>
<protein>
    <submittedName>
        <fullName evidence="1">Uncharacterized protein</fullName>
    </submittedName>
</protein>
<reference evidence="1 2" key="1">
    <citation type="submission" date="2019-02" db="EMBL/GenBank/DDBJ databases">
        <title>Deep-cultivation of Planctomycetes and their phenomic and genomic characterization uncovers novel biology.</title>
        <authorList>
            <person name="Wiegand S."/>
            <person name="Jogler M."/>
            <person name="Boedeker C."/>
            <person name="Pinto D."/>
            <person name="Vollmers J."/>
            <person name="Rivas-Marin E."/>
            <person name="Kohn T."/>
            <person name="Peeters S.H."/>
            <person name="Heuer A."/>
            <person name="Rast P."/>
            <person name="Oberbeckmann S."/>
            <person name="Bunk B."/>
            <person name="Jeske O."/>
            <person name="Meyerdierks A."/>
            <person name="Storesund J.E."/>
            <person name="Kallscheuer N."/>
            <person name="Luecker S."/>
            <person name="Lage O.M."/>
            <person name="Pohl T."/>
            <person name="Merkel B.J."/>
            <person name="Hornburger P."/>
            <person name="Mueller R.-W."/>
            <person name="Bruemmer F."/>
            <person name="Labrenz M."/>
            <person name="Spormann A.M."/>
            <person name="Op Den Camp H."/>
            <person name="Overmann J."/>
            <person name="Amann R."/>
            <person name="Jetten M.S.M."/>
            <person name="Mascher T."/>
            <person name="Medema M.H."/>
            <person name="Devos D.P."/>
            <person name="Kaster A.-K."/>
            <person name="Ovreas L."/>
            <person name="Rohde M."/>
            <person name="Galperin M.Y."/>
            <person name="Jogler C."/>
        </authorList>
    </citation>
    <scope>NUCLEOTIDE SEQUENCE [LARGE SCALE GENOMIC DNA]</scope>
    <source>
        <strain evidence="1 2">V7</strain>
    </source>
</reference>
<evidence type="ECO:0000313" key="1">
    <source>
        <dbReference type="EMBL" id="TWU67624.1"/>
    </source>
</evidence>